<dbReference type="CDD" id="cd00118">
    <property type="entry name" value="LysM"/>
    <property type="match status" value="1"/>
</dbReference>
<dbReference type="Gene3D" id="1.10.530.10">
    <property type="match status" value="1"/>
</dbReference>
<evidence type="ECO:0000256" key="4">
    <source>
        <dbReference type="SAM" id="SignalP"/>
    </source>
</evidence>
<feature type="region of interest" description="Disordered" evidence="3">
    <location>
        <begin position="108"/>
        <end position="131"/>
    </location>
</feature>
<feature type="signal peptide" evidence="4">
    <location>
        <begin position="1"/>
        <end position="22"/>
    </location>
</feature>
<feature type="domain" description="LysM" evidence="5">
    <location>
        <begin position="196"/>
        <end position="243"/>
    </location>
</feature>
<dbReference type="InterPro" id="IPR052196">
    <property type="entry name" value="Bact_Kbp"/>
</dbReference>
<gene>
    <name evidence="6" type="ORF">DWQ67_10560</name>
</gene>
<dbReference type="SUPFAM" id="SSF54106">
    <property type="entry name" value="LysM domain"/>
    <property type="match status" value="1"/>
</dbReference>
<dbReference type="Pfam" id="PF06737">
    <property type="entry name" value="Transglycosylas"/>
    <property type="match status" value="1"/>
</dbReference>
<dbReference type="CDD" id="cd13925">
    <property type="entry name" value="RPF"/>
    <property type="match status" value="1"/>
</dbReference>
<evidence type="ECO:0000259" key="5">
    <source>
        <dbReference type="PROSITE" id="PS51782"/>
    </source>
</evidence>
<dbReference type="PANTHER" id="PTHR34700:SF4">
    <property type="entry name" value="PHAGE-LIKE ELEMENT PBSX PROTEIN XKDP"/>
    <property type="match status" value="1"/>
</dbReference>
<dbReference type="GO" id="GO:0016787">
    <property type="term" value="F:hydrolase activity"/>
    <property type="evidence" value="ECO:0007669"/>
    <property type="project" value="UniProtKB-KW"/>
</dbReference>
<comment type="similarity">
    <text evidence="1">Belongs to the transglycosylase family. Rpf subfamily.</text>
</comment>
<feature type="compositionally biased region" description="Low complexity" evidence="3">
    <location>
        <begin position="112"/>
        <end position="131"/>
    </location>
</feature>
<dbReference type="PROSITE" id="PS51782">
    <property type="entry name" value="LYSM"/>
    <property type="match status" value="1"/>
</dbReference>
<sequence length="246" mass="24804">MGGVAALALSAGTAMTAAPANAAAAPTNTWDKLAQCESGGKWGTNTGNGFGGGLQFTPSTWKAFGGKGSSHNASKAEQIRVAKKVQAGQGWGAWPACSAKLGLRGSAAANDGATSAGKSVKGSSSSYSKKYSTKKSNISSYSSKYSTQKSSAAKSKIGSGYTSKRSVPQAPVAAPSKAKHVAPSLALPANVKDSGKNYTVKAGDTLSSIAKSQGLGSWLSLYSLNKGELTSPDMIFAGSQLNLPTK</sequence>
<name>A0A496PHS2_9MICC</name>
<dbReference type="SMART" id="SM00257">
    <property type="entry name" value="LysM"/>
    <property type="match status" value="1"/>
</dbReference>
<dbReference type="AlphaFoldDB" id="A0A496PHS2"/>
<keyword evidence="7" id="KW-1185">Reference proteome</keyword>
<dbReference type="Gene3D" id="3.10.350.10">
    <property type="entry name" value="LysM domain"/>
    <property type="match status" value="1"/>
</dbReference>
<dbReference type="SUPFAM" id="SSF53955">
    <property type="entry name" value="Lysozyme-like"/>
    <property type="match status" value="1"/>
</dbReference>
<evidence type="ECO:0000256" key="1">
    <source>
        <dbReference type="ARBA" id="ARBA00010830"/>
    </source>
</evidence>
<protein>
    <submittedName>
        <fullName evidence="6">LysM peptidoglycan-binding domain-containing protein</fullName>
    </submittedName>
</protein>
<dbReference type="InterPro" id="IPR023346">
    <property type="entry name" value="Lysozyme-like_dom_sf"/>
</dbReference>
<accession>A0A496PHS2</accession>
<feature type="chain" id="PRO_5019869975" evidence="4">
    <location>
        <begin position="23"/>
        <end position="246"/>
    </location>
</feature>
<dbReference type="Pfam" id="PF01476">
    <property type="entry name" value="LysM"/>
    <property type="match status" value="1"/>
</dbReference>
<dbReference type="Proteomes" id="UP000273119">
    <property type="component" value="Unassembled WGS sequence"/>
</dbReference>
<feature type="region of interest" description="Disordered" evidence="3">
    <location>
        <begin position="147"/>
        <end position="179"/>
    </location>
</feature>
<evidence type="ECO:0000313" key="6">
    <source>
        <dbReference type="EMBL" id="RKW70025.1"/>
    </source>
</evidence>
<dbReference type="PANTHER" id="PTHR34700">
    <property type="entry name" value="POTASSIUM BINDING PROTEIN KBP"/>
    <property type="match status" value="1"/>
</dbReference>
<dbReference type="EMBL" id="QQXL01000006">
    <property type="protein sequence ID" value="RKW70025.1"/>
    <property type="molecule type" value="Genomic_DNA"/>
</dbReference>
<dbReference type="InterPro" id="IPR036779">
    <property type="entry name" value="LysM_dom_sf"/>
</dbReference>
<feature type="compositionally biased region" description="Low complexity" evidence="3">
    <location>
        <begin position="147"/>
        <end position="156"/>
    </location>
</feature>
<comment type="caution">
    <text evidence="6">The sequence shown here is derived from an EMBL/GenBank/DDBJ whole genome shotgun (WGS) entry which is preliminary data.</text>
</comment>
<dbReference type="InterPro" id="IPR018392">
    <property type="entry name" value="LysM"/>
</dbReference>
<keyword evidence="2" id="KW-0378">Hydrolase</keyword>
<proteinExistence type="inferred from homology"/>
<organism evidence="6 7">
    <name type="scientific">Galactobacter caseinivorans</name>
    <dbReference type="NCBI Taxonomy" id="2676123"/>
    <lineage>
        <taxon>Bacteria</taxon>
        <taxon>Bacillati</taxon>
        <taxon>Actinomycetota</taxon>
        <taxon>Actinomycetes</taxon>
        <taxon>Micrococcales</taxon>
        <taxon>Micrococcaceae</taxon>
        <taxon>Galactobacter</taxon>
    </lineage>
</organism>
<keyword evidence="4" id="KW-0732">Signal</keyword>
<evidence type="ECO:0000256" key="2">
    <source>
        <dbReference type="ARBA" id="ARBA00022801"/>
    </source>
</evidence>
<evidence type="ECO:0000313" key="7">
    <source>
        <dbReference type="Proteomes" id="UP000273119"/>
    </source>
</evidence>
<reference evidence="6 7" key="1">
    <citation type="submission" date="2018-07" db="EMBL/GenBank/DDBJ databases">
        <title>Arthrobacter sp. nov., isolated from raw cow's milk with high bacterial count.</title>
        <authorList>
            <person name="Hahne J."/>
            <person name="Isele D."/>
            <person name="Lipski A."/>
        </authorList>
    </citation>
    <scope>NUCLEOTIDE SEQUENCE [LARGE SCALE GENOMIC DNA]</scope>
    <source>
        <strain evidence="6 7">JZ R-183</strain>
    </source>
</reference>
<evidence type="ECO:0000256" key="3">
    <source>
        <dbReference type="SAM" id="MobiDB-lite"/>
    </source>
</evidence>
<dbReference type="InterPro" id="IPR010618">
    <property type="entry name" value="RPF"/>
</dbReference>